<accession>A0AAP0PRG5</accession>
<keyword evidence="4" id="KW-1185">Reference proteome</keyword>
<sequence length="715" mass="80723">MSHGTKDAMMHVVSHCSPKVDHLDRALALTALHPICTHHHKLDVFQWRIICPFGVRMRELDSIYRWESPAITFLGRTATVRPSHPNKNMPHKLTLSMPVPRLKSSSLDDTKFVTLIMGVCGSTDLEIIRNACFEFKDLGMGCVVILYFGMGKLVITYFGMGKAVILVLVYNTDTVSGVIGVGYDRATDPSFTGGIHCTPFGMMYNTSNEYGSSISREEREQRERSSSEEEREKRRNREETTSSRDHRVEILVPARVRRSLAITSDLPLQDLLRHERAPVGPRHGAPSPEAVRADPPPPPPHLPPPLPPALLLPHRRGLRRPLPHLLHRPRPLPPLLLSRLDLATRPPETPSTTSTSHRRRRRRRPFLHLTRVGTLDDDFFSTDDDHHHHHHHHPHLRRPSPLNSSTSACTPLNFTDLGKLGFSDADAGIRFSFSSTRDYAADDGISDNDNDNEGEGKNETLVLGVGRRDAAAFFFLVSLLSAAYGWVILGFLVTNSCVLGVVFVVVVNRCVGREQSMVRSVWAGSRLGFRRLSGFILMRWAVRDAITQLLGLCFFGDVQDQHSFLKLFLVLKLMPFSVNAPWVRGYETQVSRFLVAWFFSDTLLALLYAVDAWVAIMDTRTGWDIVKEGFYLLTTMFNQAIHLKCFEAILTASFLRWLLATMFGNVFAAIFHSAVDVYFMVVWLTFYFAARSRDVDSDGRGFGVRDLEEFVDALR</sequence>
<feature type="transmembrane region" description="Helical" evidence="2">
    <location>
        <begin position="483"/>
        <end position="507"/>
    </location>
</feature>
<feature type="region of interest" description="Disordered" evidence="1">
    <location>
        <begin position="211"/>
        <end position="246"/>
    </location>
</feature>
<feature type="transmembrane region" description="Helical" evidence="2">
    <location>
        <begin position="666"/>
        <end position="690"/>
    </location>
</feature>
<name>A0AAP0PRG5_9MAGN</name>
<keyword evidence="2" id="KW-0812">Transmembrane</keyword>
<proteinExistence type="predicted"/>
<feature type="region of interest" description="Disordered" evidence="1">
    <location>
        <begin position="277"/>
        <end position="313"/>
    </location>
</feature>
<protein>
    <submittedName>
        <fullName evidence="3">Uncharacterized protein</fullName>
    </submittedName>
</protein>
<reference evidence="3 4" key="1">
    <citation type="submission" date="2024-01" db="EMBL/GenBank/DDBJ databases">
        <title>Genome assemblies of Stephania.</title>
        <authorList>
            <person name="Yang L."/>
        </authorList>
    </citation>
    <scope>NUCLEOTIDE SEQUENCE [LARGE SCALE GENOMIC DNA]</scope>
    <source>
        <strain evidence="3">QJT</strain>
        <tissue evidence="3">Leaf</tissue>
    </source>
</reference>
<gene>
    <name evidence="3" type="ORF">Sjap_001433</name>
</gene>
<evidence type="ECO:0000256" key="2">
    <source>
        <dbReference type="SAM" id="Phobius"/>
    </source>
</evidence>
<keyword evidence="2" id="KW-1133">Transmembrane helix</keyword>
<feature type="compositionally biased region" description="Pro residues" evidence="1">
    <location>
        <begin position="294"/>
        <end position="310"/>
    </location>
</feature>
<dbReference type="Pfam" id="PF25105">
    <property type="entry name" value="DUF7813"/>
    <property type="match status" value="1"/>
</dbReference>
<evidence type="ECO:0000313" key="3">
    <source>
        <dbReference type="EMBL" id="KAK9153953.1"/>
    </source>
</evidence>
<feature type="compositionally biased region" description="Basic and acidic residues" evidence="1">
    <location>
        <begin position="215"/>
        <end position="246"/>
    </location>
</feature>
<feature type="compositionally biased region" description="Basic residues" evidence="1">
    <location>
        <begin position="356"/>
        <end position="366"/>
    </location>
</feature>
<evidence type="ECO:0000256" key="1">
    <source>
        <dbReference type="SAM" id="MobiDB-lite"/>
    </source>
</evidence>
<organism evidence="3 4">
    <name type="scientific">Stephania japonica</name>
    <dbReference type="NCBI Taxonomy" id="461633"/>
    <lineage>
        <taxon>Eukaryota</taxon>
        <taxon>Viridiplantae</taxon>
        <taxon>Streptophyta</taxon>
        <taxon>Embryophyta</taxon>
        <taxon>Tracheophyta</taxon>
        <taxon>Spermatophyta</taxon>
        <taxon>Magnoliopsida</taxon>
        <taxon>Ranunculales</taxon>
        <taxon>Menispermaceae</taxon>
        <taxon>Menispermoideae</taxon>
        <taxon>Cissampelideae</taxon>
        <taxon>Stephania</taxon>
    </lineage>
</organism>
<dbReference type="Proteomes" id="UP001417504">
    <property type="component" value="Unassembled WGS sequence"/>
</dbReference>
<feature type="region of interest" description="Disordered" evidence="1">
    <location>
        <begin position="384"/>
        <end position="407"/>
    </location>
</feature>
<feature type="compositionally biased region" description="Low complexity" evidence="1">
    <location>
        <begin position="339"/>
        <end position="355"/>
    </location>
</feature>
<dbReference type="AlphaFoldDB" id="A0AAP0PRG5"/>
<evidence type="ECO:0000313" key="4">
    <source>
        <dbReference type="Proteomes" id="UP001417504"/>
    </source>
</evidence>
<feature type="region of interest" description="Disordered" evidence="1">
    <location>
        <begin position="339"/>
        <end position="366"/>
    </location>
</feature>
<dbReference type="PANTHER" id="PTHR36353">
    <property type="entry name" value="TRANSMEMBRANE PROTEIN"/>
    <property type="match status" value="1"/>
</dbReference>
<dbReference type="EMBL" id="JBBNAE010000001">
    <property type="protein sequence ID" value="KAK9153953.1"/>
    <property type="molecule type" value="Genomic_DNA"/>
</dbReference>
<dbReference type="PANTHER" id="PTHR36353:SF1">
    <property type="entry name" value="TRANSMEMBRANE PROTEIN"/>
    <property type="match status" value="1"/>
</dbReference>
<feature type="transmembrane region" description="Helical" evidence="2">
    <location>
        <begin position="594"/>
        <end position="616"/>
    </location>
</feature>
<feature type="compositionally biased region" description="Basic residues" evidence="1">
    <location>
        <begin position="387"/>
        <end position="398"/>
    </location>
</feature>
<comment type="caution">
    <text evidence="3">The sequence shown here is derived from an EMBL/GenBank/DDBJ whole genome shotgun (WGS) entry which is preliminary data.</text>
</comment>
<dbReference type="InterPro" id="IPR056715">
    <property type="entry name" value="DUF7813"/>
</dbReference>
<keyword evidence="2" id="KW-0472">Membrane</keyword>